<evidence type="ECO:0000313" key="2">
    <source>
        <dbReference type="EMBL" id="AKU15039.1"/>
    </source>
</evidence>
<keyword evidence="3" id="KW-1185">Reference proteome</keyword>
<dbReference type="CDD" id="cd04301">
    <property type="entry name" value="NAT_SF"/>
    <property type="match status" value="1"/>
</dbReference>
<evidence type="ECO:0000313" key="3">
    <source>
        <dbReference type="Proteomes" id="UP000066480"/>
    </source>
</evidence>
<accession>A0A0K1JEA7</accession>
<dbReference type="STRING" id="571913.VV02_02810"/>
<dbReference type="PROSITE" id="PS51186">
    <property type="entry name" value="GNAT"/>
    <property type="match status" value="1"/>
</dbReference>
<sequence length="252" mass="26681">MTNDPDGPDRVELADAPTRQARNSATFWAATGSSRGDEVVRQRAYVAVVGSARTGSRVLIQEPDLTASECAEVLDLVRGASGPMTVEDPFSALDLGELDLRSWQMPVMVRQVSPAVAPAMDVVRVGDDTDLQAAERIVIDSFDLTSFEPYRAGELFPPALLEQPGVDVYVATVEGQPVGACVAVVADGLGSHYWVGTPSASRSRGAGRAVMAASLVDMGGLPATLTASRLGRPLYESLGYELASPSTWWASR</sequence>
<proteinExistence type="predicted"/>
<dbReference type="OrthoDB" id="5243104at2"/>
<organism evidence="2 3">
    <name type="scientific">Luteipulveratus mongoliensis</name>
    <dbReference type="NCBI Taxonomy" id="571913"/>
    <lineage>
        <taxon>Bacteria</taxon>
        <taxon>Bacillati</taxon>
        <taxon>Actinomycetota</taxon>
        <taxon>Actinomycetes</taxon>
        <taxon>Micrococcales</taxon>
        <taxon>Dermacoccaceae</taxon>
        <taxon>Luteipulveratus</taxon>
    </lineage>
</organism>
<dbReference type="InterPro" id="IPR000182">
    <property type="entry name" value="GNAT_dom"/>
</dbReference>
<dbReference type="Gene3D" id="3.40.630.30">
    <property type="match status" value="1"/>
</dbReference>
<dbReference type="InterPro" id="IPR016181">
    <property type="entry name" value="Acyl_CoA_acyltransferase"/>
</dbReference>
<feature type="domain" description="N-acetyltransferase" evidence="1">
    <location>
        <begin position="121"/>
        <end position="252"/>
    </location>
</feature>
<name>A0A0K1JEA7_9MICO</name>
<dbReference type="GO" id="GO:0016747">
    <property type="term" value="F:acyltransferase activity, transferring groups other than amino-acyl groups"/>
    <property type="evidence" value="ECO:0007669"/>
    <property type="project" value="InterPro"/>
</dbReference>
<gene>
    <name evidence="2" type="ORF">VV02_02810</name>
</gene>
<dbReference type="KEGG" id="lmoi:VV02_02810"/>
<dbReference type="AlphaFoldDB" id="A0A0K1JEA7"/>
<dbReference type="PATRIC" id="fig|571913.6.peg.576"/>
<protein>
    <recommendedName>
        <fullName evidence="1">N-acetyltransferase domain-containing protein</fullName>
    </recommendedName>
</protein>
<dbReference type="Proteomes" id="UP000066480">
    <property type="component" value="Chromosome"/>
</dbReference>
<dbReference type="SUPFAM" id="SSF55729">
    <property type="entry name" value="Acyl-CoA N-acyltransferases (Nat)"/>
    <property type="match status" value="1"/>
</dbReference>
<evidence type="ECO:0000259" key="1">
    <source>
        <dbReference type="PROSITE" id="PS51186"/>
    </source>
</evidence>
<dbReference type="EMBL" id="CP011112">
    <property type="protein sequence ID" value="AKU15039.1"/>
    <property type="molecule type" value="Genomic_DNA"/>
</dbReference>
<reference evidence="2 3" key="1">
    <citation type="submission" date="2015-03" db="EMBL/GenBank/DDBJ databases">
        <title>Luteipulveratus halotolerans sp. nov., a novel actinobacterium (Dermacoccaceae) from Sarawak, Malaysia.</title>
        <authorList>
            <person name="Juboi H."/>
            <person name="Basik A."/>
            <person name="Shamsul S.S."/>
            <person name="Arnold P."/>
            <person name="Schmitt E.K."/>
            <person name="Sanglier J.-J."/>
            <person name="Yeo T."/>
        </authorList>
    </citation>
    <scope>NUCLEOTIDE SEQUENCE [LARGE SCALE GENOMIC DNA]</scope>
    <source>
        <strain evidence="2 3">MN07-A0370</strain>
    </source>
</reference>